<accession>A0A1H6IVR5</accession>
<evidence type="ECO:0000313" key="2">
    <source>
        <dbReference type="EMBL" id="SEH53710.1"/>
    </source>
</evidence>
<dbReference type="RefSeq" id="WP_083406353.1">
    <property type="nucleotide sequence ID" value="NZ_LT629971.1"/>
</dbReference>
<keyword evidence="3" id="KW-1185">Reference proteome</keyword>
<feature type="signal peptide" evidence="1">
    <location>
        <begin position="1"/>
        <end position="24"/>
    </location>
</feature>
<organism evidence="2 3">
    <name type="scientific">Mycolicibacterium rutilum</name>
    <name type="common">Mycobacterium rutilum</name>
    <dbReference type="NCBI Taxonomy" id="370526"/>
    <lineage>
        <taxon>Bacteria</taxon>
        <taxon>Bacillati</taxon>
        <taxon>Actinomycetota</taxon>
        <taxon>Actinomycetes</taxon>
        <taxon>Mycobacteriales</taxon>
        <taxon>Mycobacteriaceae</taxon>
        <taxon>Mycolicibacterium</taxon>
    </lineage>
</organism>
<keyword evidence="1" id="KW-0732">Signal</keyword>
<name>A0A1H6IVR5_MYCRU</name>
<proteinExistence type="predicted"/>
<evidence type="ECO:0000256" key="1">
    <source>
        <dbReference type="SAM" id="SignalP"/>
    </source>
</evidence>
<dbReference type="OrthoDB" id="4640536at2"/>
<dbReference type="EMBL" id="LT629971">
    <property type="protein sequence ID" value="SEH53710.1"/>
    <property type="molecule type" value="Genomic_DNA"/>
</dbReference>
<evidence type="ECO:0000313" key="3">
    <source>
        <dbReference type="Proteomes" id="UP000182915"/>
    </source>
</evidence>
<feature type="chain" id="PRO_5009297899" description="DUF732 domain-containing protein" evidence="1">
    <location>
        <begin position="25"/>
        <end position="92"/>
    </location>
</feature>
<reference evidence="3" key="1">
    <citation type="submission" date="2016-10" db="EMBL/GenBank/DDBJ databases">
        <authorList>
            <person name="Varghese N."/>
            <person name="Submissions S."/>
        </authorList>
    </citation>
    <scope>NUCLEOTIDE SEQUENCE [LARGE SCALE GENOMIC DNA]</scope>
    <source>
        <strain evidence="3">DSM 45405</strain>
    </source>
</reference>
<dbReference type="Proteomes" id="UP000182915">
    <property type="component" value="Chromosome I"/>
</dbReference>
<sequence>MSTIMRALAALAISAVMTAPGASAEEGDYLHELQDRYRFLTPEQLLDAGYRVCAVTDAGTLSPDAAGMVMRDLEVNVGVAMDIVSGAVIKLC</sequence>
<gene>
    <name evidence="2" type="ORF">SAMN04489835_1141</name>
</gene>
<dbReference type="AlphaFoldDB" id="A0A1H6IVR5"/>
<protein>
    <recommendedName>
        <fullName evidence="4">DUF732 domain-containing protein</fullName>
    </recommendedName>
</protein>
<evidence type="ECO:0008006" key="4">
    <source>
        <dbReference type="Google" id="ProtNLM"/>
    </source>
</evidence>